<sequence>MSAHSRTQESDAWALLALKSAPASPSKVQWSPESKGIPIARLEGREFEYMVRQKRITIGRNSSRGEVDVNMGHSSFISRRHIEIFFEHPHFYMVCNGKNGVFVDGVFQRKGAPSLQLPKTPAVWEEVCFYLPLRRLPTNSVQEALPASSSTLSVRQASIVCAIRIADRCTFRFPSTNIRLVFQSLVDEADPPVTVRQPSPSKSRAPLPPLRINIPENDTSGFSSPFPSPTGTISAANSCPASPRAGHSRRNVSADLQWVAAAVAGGGGPHSVVNTITVTTSSSHEDSHGGSSAPSPDNLHIDSVKSYRVTGGSNGTSPSCPPPSIHEPYSPPKVSLEHQDDSKPPYSYAQLIVQAIASAQDKQLTLSGIYSYITKNYPYYRTADKGWQVWRDLKRNTRGRAATINAEHKQTRNPDVKDKLTTLDKKVIAVIGWESSSVISSLSSIGLENDVVIMSCWGCVFEDPFLQKTLPFALHHPKEALNTICLTVASCVAPFRRIKRNFAYRRHQNSIRHNLSLNRYFIKVPRSQEEPGKGSFWRIDPQSESKLIEQAFRRRRQRGVPCFRAPFGLSSRSAPASPSHVGMSGLMTPESLSREGSPTPDHYIESSVVSPAVHGTHLEVKASQSAPGSPGHPGVTYVASSLVGQHQQVALVGKSRLMLPAQQITLVTNGVGGEGSREEKYLVQNSAATLVSVSEERSLSPATFSPAPVIVQAAYTNYSPWLF</sequence>
<dbReference type="Pfam" id="PF00250">
    <property type="entry name" value="Forkhead"/>
    <property type="match status" value="2"/>
</dbReference>
<evidence type="ECO:0000256" key="6">
    <source>
        <dbReference type="PROSITE-ProRule" id="PRU00089"/>
    </source>
</evidence>
<keyword evidence="3 6" id="KW-0238">DNA-binding</keyword>
<feature type="domain" description="FHA" evidence="8">
    <location>
        <begin position="56"/>
        <end position="108"/>
    </location>
</feature>
<protein>
    <recommendedName>
        <fullName evidence="11">Forkhead box protein K2</fullName>
    </recommendedName>
</protein>
<proteinExistence type="predicted"/>
<evidence type="ECO:0000256" key="2">
    <source>
        <dbReference type="ARBA" id="ARBA00023015"/>
    </source>
</evidence>
<feature type="DNA-binding region" description="Fork-head" evidence="6">
    <location>
        <begin position="343"/>
        <end position="558"/>
    </location>
</feature>
<dbReference type="Pfam" id="PF00498">
    <property type="entry name" value="FHA"/>
    <property type="match status" value="1"/>
</dbReference>
<feature type="domain" description="Fork-head" evidence="9">
    <location>
        <begin position="343"/>
        <end position="558"/>
    </location>
</feature>
<dbReference type="InterPro" id="IPR018122">
    <property type="entry name" value="TF_fork_head_CS_1"/>
</dbReference>
<dbReference type="PROSITE" id="PS00657">
    <property type="entry name" value="FORK_HEAD_1"/>
    <property type="match status" value="1"/>
</dbReference>
<dbReference type="SUPFAM" id="SSF46785">
    <property type="entry name" value="Winged helix' DNA-binding domain"/>
    <property type="match status" value="2"/>
</dbReference>
<feature type="region of interest" description="Disordered" evidence="7">
    <location>
        <begin position="571"/>
        <end position="604"/>
    </location>
</feature>
<dbReference type="SMART" id="SM00240">
    <property type="entry name" value="FHA"/>
    <property type="match status" value="1"/>
</dbReference>
<dbReference type="InterPro" id="IPR036390">
    <property type="entry name" value="WH_DNA-bd_sf"/>
</dbReference>
<evidence type="ECO:0000256" key="4">
    <source>
        <dbReference type="ARBA" id="ARBA00023163"/>
    </source>
</evidence>
<evidence type="ECO:0000259" key="8">
    <source>
        <dbReference type="PROSITE" id="PS50006"/>
    </source>
</evidence>
<accession>A0A7R9GSH0</accession>
<evidence type="ECO:0000256" key="3">
    <source>
        <dbReference type="ARBA" id="ARBA00023125"/>
    </source>
</evidence>
<dbReference type="GO" id="GO:0000981">
    <property type="term" value="F:DNA-binding transcription factor activity, RNA polymerase II-specific"/>
    <property type="evidence" value="ECO:0007669"/>
    <property type="project" value="TreeGrafter"/>
</dbReference>
<evidence type="ECO:0000256" key="1">
    <source>
        <dbReference type="ARBA" id="ARBA00004123"/>
    </source>
</evidence>
<dbReference type="SMART" id="SM00339">
    <property type="entry name" value="FH"/>
    <property type="match status" value="1"/>
</dbReference>
<dbReference type="Gene3D" id="2.60.200.20">
    <property type="match status" value="1"/>
</dbReference>
<dbReference type="GO" id="GO:0005634">
    <property type="term" value="C:nucleus"/>
    <property type="evidence" value="ECO:0007669"/>
    <property type="project" value="UniProtKB-SubCell"/>
</dbReference>
<keyword evidence="4" id="KW-0804">Transcription</keyword>
<dbReference type="GO" id="GO:0045893">
    <property type="term" value="P:positive regulation of DNA-templated transcription"/>
    <property type="evidence" value="ECO:0007669"/>
    <property type="project" value="UniProtKB-ARBA"/>
</dbReference>
<dbReference type="PROSITE" id="PS50006">
    <property type="entry name" value="FHA_DOMAIN"/>
    <property type="match status" value="1"/>
</dbReference>
<dbReference type="EMBL" id="OD000094">
    <property type="protein sequence ID" value="CAD7395723.1"/>
    <property type="molecule type" value="Genomic_DNA"/>
</dbReference>
<name>A0A7R9GSH0_TIMPO</name>
<dbReference type="CDD" id="cd22688">
    <property type="entry name" value="FHA_FOXK"/>
    <property type="match status" value="1"/>
</dbReference>
<gene>
    <name evidence="10" type="ORF">TPSB3V08_LOCUS304</name>
</gene>
<evidence type="ECO:0000313" key="10">
    <source>
        <dbReference type="EMBL" id="CAD7395723.1"/>
    </source>
</evidence>
<evidence type="ECO:0000256" key="5">
    <source>
        <dbReference type="ARBA" id="ARBA00023242"/>
    </source>
</evidence>
<dbReference type="Gene3D" id="1.10.10.10">
    <property type="entry name" value="Winged helix-like DNA-binding domain superfamily/Winged helix DNA-binding domain"/>
    <property type="match status" value="1"/>
</dbReference>
<evidence type="ECO:0000256" key="7">
    <source>
        <dbReference type="SAM" id="MobiDB-lite"/>
    </source>
</evidence>
<dbReference type="SUPFAM" id="SSF49879">
    <property type="entry name" value="SMAD/FHA domain"/>
    <property type="match status" value="1"/>
</dbReference>
<dbReference type="PANTHER" id="PTHR45881:SF7">
    <property type="entry name" value="CHECKPOINT SUPPRESSOR 1-LIKE, ISOFORM A-RELATED"/>
    <property type="match status" value="1"/>
</dbReference>
<feature type="region of interest" description="Disordered" evidence="7">
    <location>
        <begin position="216"/>
        <end position="250"/>
    </location>
</feature>
<evidence type="ECO:0008006" key="11">
    <source>
        <dbReference type="Google" id="ProtNLM"/>
    </source>
</evidence>
<keyword evidence="2" id="KW-0805">Transcription regulation</keyword>
<dbReference type="AlphaFoldDB" id="A0A7R9GSH0"/>
<dbReference type="InterPro" id="IPR001766">
    <property type="entry name" value="Fork_head_dom"/>
</dbReference>
<feature type="compositionally biased region" description="Pro residues" evidence="7">
    <location>
        <begin position="319"/>
        <end position="331"/>
    </location>
</feature>
<dbReference type="PANTHER" id="PTHR45881">
    <property type="entry name" value="CHECKPOINT SUPPRESSOR 1-LIKE, ISOFORM A-RELATED"/>
    <property type="match status" value="1"/>
</dbReference>
<dbReference type="PROSITE" id="PS50039">
    <property type="entry name" value="FORK_HEAD_3"/>
    <property type="match status" value="1"/>
</dbReference>
<dbReference type="PRINTS" id="PR00053">
    <property type="entry name" value="FORKHEAD"/>
</dbReference>
<organism evidence="10">
    <name type="scientific">Timema poppense</name>
    <name type="common">Walking stick</name>
    <dbReference type="NCBI Taxonomy" id="170557"/>
    <lineage>
        <taxon>Eukaryota</taxon>
        <taxon>Metazoa</taxon>
        <taxon>Ecdysozoa</taxon>
        <taxon>Arthropoda</taxon>
        <taxon>Hexapoda</taxon>
        <taxon>Insecta</taxon>
        <taxon>Pterygota</taxon>
        <taxon>Neoptera</taxon>
        <taxon>Polyneoptera</taxon>
        <taxon>Phasmatodea</taxon>
        <taxon>Timematodea</taxon>
        <taxon>Timematoidea</taxon>
        <taxon>Timematidae</taxon>
        <taxon>Timema</taxon>
    </lineage>
</organism>
<reference evidence="10" key="1">
    <citation type="submission" date="2020-11" db="EMBL/GenBank/DDBJ databases">
        <authorList>
            <person name="Tran Van P."/>
        </authorList>
    </citation>
    <scope>NUCLEOTIDE SEQUENCE</scope>
</reference>
<feature type="region of interest" description="Disordered" evidence="7">
    <location>
        <begin position="280"/>
        <end position="342"/>
    </location>
</feature>
<dbReference type="InterPro" id="IPR008984">
    <property type="entry name" value="SMAD_FHA_dom_sf"/>
</dbReference>
<keyword evidence="5 6" id="KW-0539">Nucleus</keyword>
<dbReference type="GO" id="GO:0000978">
    <property type="term" value="F:RNA polymerase II cis-regulatory region sequence-specific DNA binding"/>
    <property type="evidence" value="ECO:0007669"/>
    <property type="project" value="TreeGrafter"/>
</dbReference>
<comment type="subcellular location">
    <subcellularLocation>
        <location evidence="1 6">Nucleus</location>
    </subcellularLocation>
</comment>
<evidence type="ECO:0000259" key="9">
    <source>
        <dbReference type="PROSITE" id="PS50039"/>
    </source>
</evidence>
<feature type="compositionally biased region" description="Low complexity" evidence="7">
    <location>
        <begin position="219"/>
        <end position="232"/>
    </location>
</feature>
<dbReference type="InterPro" id="IPR000253">
    <property type="entry name" value="FHA_dom"/>
</dbReference>
<dbReference type="InterPro" id="IPR036388">
    <property type="entry name" value="WH-like_DNA-bd_sf"/>
</dbReference>